<name>A0A9W8AMD0_9FUNG</name>
<keyword evidence="1" id="KW-1133">Transmembrane helix</keyword>
<gene>
    <name evidence="2" type="ORF">IWQ62_004045</name>
</gene>
<proteinExistence type="predicted"/>
<dbReference type="PANTHER" id="PTHR39470">
    <property type="entry name" value="CHROMOSOME 10, WHOLE GENOME SHOTGUN SEQUENCE"/>
    <property type="match status" value="1"/>
</dbReference>
<dbReference type="AlphaFoldDB" id="A0A9W8AMD0"/>
<comment type="caution">
    <text evidence="2">The sequence shown here is derived from an EMBL/GenBank/DDBJ whole genome shotgun (WGS) entry which is preliminary data.</text>
</comment>
<evidence type="ECO:0000313" key="3">
    <source>
        <dbReference type="Proteomes" id="UP001150925"/>
    </source>
</evidence>
<keyword evidence="1" id="KW-0472">Membrane</keyword>
<feature type="transmembrane region" description="Helical" evidence="1">
    <location>
        <begin position="210"/>
        <end position="230"/>
    </location>
</feature>
<accession>A0A9W8AMD0</accession>
<dbReference type="Proteomes" id="UP001150925">
    <property type="component" value="Unassembled WGS sequence"/>
</dbReference>
<protein>
    <submittedName>
        <fullName evidence="2">Uncharacterized protein</fullName>
    </submittedName>
</protein>
<evidence type="ECO:0000313" key="2">
    <source>
        <dbReference type="EMBL" id="KAJ1960929.1"/>
    </source>
</evidence>
<organism evidence="2 3">
    <name type="scientific">Dispira parvispora</name>
    <dbReference type="NCBI Taxonomy" id="1520584"/>
    <lineage>
        <taxon>Eukaryota</taxon>
        <taxon>Fungi</taxon>
        <taxon>Fungi incertae sedis</taxon>
        <taxon>Zoopagomycota</taxon>
        <taxon>Kickxellomycotina</taxon>
        <taxon>Dimargaritomycetes</taxon>
        <taxon>Dimargaritales</taxon>
        <taxon>Dimargaritaceae</taxon>
        <taxon>Dispira</taxon>
    </lineage>
</organism>
<feature type="transmembrane region" description="Helical" evidence="1">
    <location>
        <begin position="47"/>
        <end position="66"/>
    </location>
</feature>
<feature type="transmembrane region" description="Helical" evidence="1">
    <location>
        <begin position="177"/>
        <end position="198"/>
    </location>
</feature>
<keyword evidence="1" id="KW-0812">Transmembrane</keyword>
<dbReference type="OrthoDB" id="4218123at2759"/>
<keyword evidence="3" id="KW-1185">Reference proteome</keyword>
<feature type="transmembrane region" description="Helical" evidence="1">
    <location>
        <begin position="6"/>
        <end position="26"/>
    </location>
</feature>
<dbReference type="PANTHER" id="PTHR39470:SF1">
    <property type="entry name" value="CHORISMATE SYNTHASE PROTEIN"/>
    <property type="match status" value="1"/>
</dbReference>
<evidence type="ECO:0000256" key="1">
    <source>
        <dbReference type="SAM" id="Phobius"/>
    </source>
</evidence>
<dbReference type="EMBL" id="JANBPY010001238">
    <property type="protein sequence ID" value="KAJ1960929.1"/>
    <property type="molecule type" value="Genomic_DNA"/>
</dbReference>
<reference evidence="2" key="1">
    <citation type="submission" date="2022-07" db="EMBL/GenBank/DDBJ databases">
        <title>Phylogenomic reconstructions and comparative analyses of Kickxellomycotina fungi.</title>
        <authorList>
            <person name="Reynolds N.K."/>
            <person name="Stajich J.E."/>
            <person name="Barry K."/>
            <person name="Grigoriev I.V."/>
            <person name="Crous P."/>
            <person name="Smith M.E."/>
        </authorList>
    </citation>
    <scope>NUCLEOTIDE SEQUENCE</scope>
    <source>
        <strain evidence="2">RSA 1196</strain>
    </source>
</reference>
<sequence length="400" mass="45902">MSTLLISLGIIAGFPMLLRVASQFFSKISDKKNPNIRRREAFGTKDVVVYFLLAVTAVWQIYITFISPPTNIFRTLDVNLKTPQYLLRHRWQNYAAEQRASLGSKFYPVDQDFPTAFDKASPEFNRHHYSHTTLYGYLDTLVDRLQSRDSRYQYATYGEDAFMGCSWCENDSDRTTYIVPGIALRYLWMSLVVIVYSLCNTTFSPRRKNWQVYLLTLLGVLLLVDIWLFMVSPADRHEFLSLFGIGDSHSEKSAAMGGSVERTWFWADTSHRLRSDMFFLMCLALALLDFIQSGELTPQESLTVSTAQAQMALQRIKAVKSQQIAVLRDDDLRKIFLGHYTTEGILHRRAKKDSTFDRVYREAIGKHDYARLLSDAQEYVNQVLEAAFSSETPDSTANSP</sequence>